<dbReference type="FunFam" id="1.10.275.10:FF:000005">
    <property type="entry name" value="Histidine ammonia-lyase"/>
    <property type="match status" value="1"/>
</dbReference>
<comment type="catalytic activity">
    <reaction evidence="5 6">
        <text>L-histidine = trans-urocanate + NH4(+)</text>
        <dbReference type="Rhea" id="RHEA:21232"/>
        <dbReference type="ChEBI" id="CHEBI:17771"/>
        <dbReference type="ChEBI" id="CHEBI:28938"/>
        <dbReference type="ChEBI" id="CHEBI:57595"/>
        <dbReference type="EC" id="4.3.1.3"/>
    </reaction>
</comment>
<dbReference type="CDD" id="cd00332">
    <property type="entry name" value="PAL-HAL"/>
    <property type="match status" value="1"/>
</dbReference>
<keyword evidence="3 6" id="KW-0369">Histidine metabolism</keyword>
<dbReference type="EC" id="4.3.1.3" evidence="2 6"/>
<dbReference type="InterPro" id="IPR024083">
    <property type="entry name" value="Fumarase/histidase_N"/>
</dbReference>
<comment type="similarity">
    <text evidence="6 7">Belongs to the PAL/histidase family.</text>
</comment>
<dbReference type="Proteomes" id="UP000182011">
    <property type="component" value="Unassembled WGS sequence"/>
</dbReference>
<keyword evidence="6" id="KW-0963">Cytoplasm</keyword>
<accession>A0A0P1MHY4</accession>
<accession>A0A0P1LGQ7</accession>
<keyword evidence="4 6" id="KW-0456">Lyase</keyword>
<dbReference type="InterPro" id="IPR005921">
    <property type="entry name" value="HutH"/>
</dbReference>
<evidence type="ECO:0000256" key="6">
    <source>
        <dbReference type="HAMAP-Rule" id="MF_00229"/>
    </source>
</evidence>
<evidence type="ECO:0000313" key="8">
    <source>
        <dbReference type="EMBL" id="CUS81361.1"/>
    </source>
</evidence>
<evidence type="ECO:0000313" key="11">
    <source>
        <dbReference type="Proteomes" id="UP000182200"/>
    </source>
</evidence>
<dbReference type="Gene3D" id="1.20.200.10">
    <property type="entry name" value="Fumarase/aspartase (Central domain)"/>
    <property type="match status" value="1"/>
</dbReference>
<dbReference type="GO" id="GO:0019556">
    <property type="term" value="P:L-histidine catabolic process to glutamate and formamide"/>
    <property type="evidence" value="ECO:0007669"/>
    <property type="project" value="UniProtKB-UniPathway"/>
</dbReference>
<comment type="subcellular location">
    <subcellularLocation>
        <location evidence="6">Cytoplasm</location>
    </subcellularLocation>
</comment>
<dbReference type="GO" id="GO:0005737">
    <property type="term" value="C:cytoplasm"/>
    <property type="evidence" value="ECO:0007669"/>
    <property type="project" value="UniProtKB-SubCell"/>
</dbReference>
<accession>A0A0S4MS78</accession>
<comment type="PTM">
    <text evidence="6">Contains an active site 4-methylidene-imidazol-5-one (MIO), which is formed autocatalytically by cyclization and dehydration of residues Ser-Ser-Gly.</text>
</comment>
<dbReference type="STRING" id="1633631.GCA_001442925_00315"/>
<accession>A0A0P1LSY2</accession>
<dbReference type="NCBIfam" id="NF006871">
    <property type="entry name" value="PRK09367.1"/>
    <property type="match status" value="1"/>
</dbReference>
<dbReference type="Pfam" id="PF00221">
    <property type="entry name" value="Lyase_aromatic"/>
    <property type="match status" value="1"/>
</dbReference>
<sequence length="531" mass="58328">MEREKGSHLVIVDGETLTPEKVFDVAVNFAPVKLSQKAISRMKKSRELVEKWVQTDETIYGVTTGFGDFATVRIEKDKIEKLQQNLIYSHSAGAGEALPPEVVRAMMLLRANALAKGYSGVRVETVEMLINFLNHYITPIIPSQGSVGSSGDLVQLAHLALAMMGEGDVWVGKDVDPSNLKRMKSTTALKKFGLKPLKLSAKEGLALINGTQMMTAYACLIVKQAKELCKIADIAASLSIEALKGTDRAFDERIHKLRPYPGQQKVARNILRMMKNSEIRLSHLYDDPRVQDAYSLRCVPQIHGASRDAIDYVYNVVSIEINSATDNPLIFPEDKIHLEGGNFHGQPIALAMDFIAIALSEIANVSERRIERLVNAQLSGLPKFLTTQGGLNSGLMIAQYTAASLVSENKVLSHPASVDSIPTSANQEDHNSMGSIAAQKAYRVLKNVQTVLAIEIMCAAQGIDFARVDSKTGKLMKCGVGTQAAYEFVREKIKHLDEDRILYNDILKALEIVKSGEIIKVVEKAIGEELE</sequence>
<feature type="modified residue" description="2,3-didehydroalanine (Ser)" evidence="6">
    <location>
        <position position="150"/>
    </location>
</feature>
<accession>A0A0P1LXC8</accession>
<protein>
    <recommendedName>
        <fullName evidence="2 6">Histidine ammonia-lyase</fullName>
        <shortName evidence="6">Histidase</shortName>
        <ecNumber evidence="2 6">4.3.1.3</ecNumber>
    </recommendedName>
</protein>
<dbReference type="EMBL" id="FAOP01000002">
    <property type="protein sequence ID" value="CUU01593.1"/>
    <property type="molecule type" value="Genomic_DNA"/>
</dbReference>
<dbReference type="UniPathway" id="UPA00379">
    <property type="reaction ID" value="UER00549"/>
</dbReference>
<dbReference type="HAMAP" id="MF_00229">
    <property type="entry name" value="His_ammonia_lyase"/>
    <property type="match status" value="1"/>
</dbReference>
<evidence type="ECO:0000256" key="5">
    <source>
        <dbReference type="ARBA" id="ARBA00049269"/>
    </source>
</evidence>
<evidence type="ECO:0000313" key="10">
    <source>
        <dbReference type="Proteomes" id="UP000182011"/>
    </source>
</evidence>
<dbReference type="OrthoDB" id="9806955at2"/>
<keyword evidence="11" id="KW-1185">Reference proteome</keyword>
<name>A0A0P1LGQ7_9BACT</name>
<evidence type="ECO:0000313" key="9">
    <source>
        <dbReference type="EMBL" id="CUU01593.1"/>
    </source>
</evidence>
<dbReference type="RefSeq" id="WP_075426619.1">
    <property type="nucleotide sequence ID" value="NZ_CZVI01000004.1"/>
</dbReference>
<dbReference type="FunFam" id="1.20.200.10:FF:000003">
    <property type="entry name" value="Histidine ammonia-lyase"/>
    <property type="match status" value="1"/>
</dbReference>
<accession>A0A0P1LHX0</accession>
<dbReference type="InterPro" id="IPR008948">
    <property type="entry name" value="L-Aspartase-like"/>
</dbReference>
<dbReference type="AlphaFoldDB" id="A0A0P1LGQ7"/>
<dbReference type="EMBL" id="CZVI01000004">
    <property type="protein sequence ID" value="CUS81361.1"/>
    <property type="molecule type" value="Genomic_DNA"/>
</dbReference>
<feature type="cross-link" description="5-imidazolinone (Ala-Gly)" evidence="6">
    <location>
        <begin position="149"/>
        <end position="151"/>
    </location>
</feature>
<dbReference type="Proteomes" id="UP000182200">
    <property type="component" value="Unassembled WGS sequence"/>
</dbReference>
<gene>
    <name evidence="6" type="primary">hutH</name>
    <name evidence="9" type="ORF">JGI4_00313</name>
    <name evidence="8" type="ORF">JGI8_00505</name>
</gene>
<accession>A0A0P1LK78</accession>
<accession>A0A0P1M6F7</accession>
<comment type="pathway">
    <text evidence="1 6">Amino-acid degradation; L-histidine degradation into L-glutamate; N-formimidoyl-L-glutamate from L-histidine: step 1/3.</text>
</comment>
<reference evidence="8 11" key="1">
    <citation type="submission" date="2015-11" db="EMBL/GenBank/DDBJ databases">
        <authorList>
            <person name="Varghese N."/>
        </authorList>
    </citation>
    <scope>NUCLEOTIDE SEQUENCE [LARGE SCALE GENOMIC DNA]</scope>
    <source>
        <strain evidence="8 11">JGI-8</strain>
    </source>
</reference>
<dbReference type="GO" id="GO:0019557">
    <property type="term" value="P:L-histidine catabolic process to glutamate and formate"/>
    <property type="evidence" value="ECO:0007669"/>
    <property type="project" value="UniProtKB-UniPathway"/>
</dbReference>
<organism evidence="9 10">
    <name type="scientific">Candidatus Kryptonium thompsonii</name>
    <dbReference type="NCBI Taxonomy" id="1633631"/>
    <lineage>
        <taxon>Bacteria</taxon>
        <taxon>Pseudomonadati</taxon>
        <taxon>Candidatus Kryptoniota</taxon>
        <taxon>Candidatus Kryptonium</taxon>
    </lineage>
</organism>
<proteinExistence type="inferred from homology"/>
<dbReference type="NCBIfam" id="TIGR01225">
    <property type="entry name" value="hutH"/>
    <property type="match status" value="1"/>
</dbReference>
<evidence type="ECO:0000256" key="3">
    <source>
        <dbReference type="ARBA" id="ARBA00022808"/>
    </source>
</evidence>
<dbReference type="GO" id="GO:0004397">
    <property type="term" value="F:histidine ammonia-lyase activity"/>
    <property type="evidence" value="ECO:0007669"/>
    <property type="project" value="UniProtKB-UniRule"/>
</dbReference>
<evidence type="ECO:0000256" key="7">
    <source>
        <dbReference type="RuleBase" id="RU003954"/>
    </source>
</evidence>
<evidence type="ECO:0000256" key="4">
    <source>
        <dbReference type="ARBA" id="ARBA00023239"/>
    </source>
</evidence>
<dbReference type="SUPFAM" id="SSF48557">
    <property type="entry name" value="L-aspartase-like"/>
    <property type="match status" value="1"/>
</dbReference>
<dbReference type="InterPro" id="IPR001106">
    <property type="entry name" value="Aromatic_Lyase"/>
</dbReference>
<evidence type="ECO:0000256" key="2">
    <source>
        <dbReference type="ARBA" id="ARBA00012994"/>
    </source>
</evidence>
<accession>A0A0P1MG47</accession>
<dbReference type="PANTHER" id="PTHR10362">
    <property type="entry name" value="HISTIDINE AMMONIA-LYASE"/>
    <property type="match status" value="1"/>
</dbReference>
<evidence type="ECO:0000256" key="1">
    <source>
        <dbReference type="ARBA" id="ARBA00005113"/>
    </source>
</evidence>
<dbReference type="Gene3D" id="1.10.275.10">
    <property type="entry name" value="Fumarase/aspartase (N-terminal domain)"/>
    <property type="match status" value="1"/>
</dbReference>
<reference evidence="9 10" key="2">
    <citation type="submission" date="2015-11" db="EMBL/GenBank/DDBJ databases">
        <authorList>
            <person name="Zhang Y."/>
            <person name="Guo Z."/>
        </authorList>
    </citation>
    <scope>NUCLEOTIDE SEQUENCE [LARGE SCALE GENOMIC DNA]</scope>
    <source>
        <strain evidence="9">JGI-4</strain>
    </source>
</reference>